<evidence type="ECO:0000259" key="2">
    <source>
        <dbReference type="PROSITE" id="PS50229"/>
    </source>
</evidence>
<dbReference type="PROSITE" id="PS50229">
    <property type="entry name" value="WH1"/>
    <property type="match status" value="1"/>
</dbReference>
<dbReference type="EMBL" id="MUJZ01063270">
    <property type="protein sequence ID" value="OTF70954.1"/>
    <property type="molecule type" value="Genomic_DNA"/>
</dbReference>
<evidence type="ECO:0000313" key="4">
    <source>
        <dbReference type="Proteomes" id="UP000194236"/>
    </source>
</evidence>
<proteinExistence type="predicted"/>
<feature type="non-terminal residue" evidence="3">
    <location>
        <position position="1"/>
    </location>
</feature>
<comment type="caution">
    <text evidence="3">The sequence shown here is derived from an EMBL/GenBank/DDBJ whole genome shotgun (WGS) entry which is preliminary data.</text>
</comment>
<protein>
    <recommendedName>
        <fullName evidence="2">WH1 domain-containing protein</fullName>
    </recommendedName>
</protein>
<feature type="domain" description="WH1" evidence="2">
    <location>
        <begin position="1"/>
        <end position="82"/>
    </location>
</feature>
<dbReference type="Gene3D" id="2.30.29.30">
    <property type="entry name" value="Pleckstrin-homology domain (PH domain)/Phosphotyrosine-binding domain (PTB)"/>
    <property type="match status" value="1"/>
</dbReference>
<dbReference type="OrthoDB" id="6513075at2759"/>
<organism evidence="3 4">
    <name type="scientific">Euroglyphus maynei</name>
    <name type="common">Mayne's house dust mite</name>
    <dbReference type="NCBI Taxonomy" id="6958"/>
    <lineage>
        <taxon>Eukaryota</taxon>
        <taxon>Metazoa</taxon>
        <taxon>Ecdysozoa</taxon>
        <taxon>Arthropoda</taxon>
        <taxon>Chelicerata</taxon>
        <taxon>Arachnida</taxon>
        <taxon>Acari</taxon>
        <taxon>Acariformes</taxon>
        <taxon>Sarcoptiformes</taxon>
        <taxon>Astigmata</taxon>
        <taxon>Psoroptidia</taxon>
        <taxon>Analgoidea</taxon>
        <taxon>Pyroglyphidae</taxon>
        <taxon>Pyroglyphinae</taxon>
        <taxon>Euroglyphus</taxon>
    </lineage>
</organism>
<dbReference type="Proteomes" id="UP000194236">
    <property type="component" value="Unassembled WGS sequence"/>
</dbReference>
<feature type="non-terminal residue" evidence="3">
    <location>
        <position position="99"/>
    </location>
</feature>
<gene>
    <name evidence="3" type="ORF">BLA29_015047</name>
</gene>
<keyword evidence="4" id="KW-1185">Reference proteome</keyword>
<name>A0A1Y3AT04_EURMA</name>
<evidence type="ECO:0000256" key="1">
    <source>
        <dbReference type="SAM" id="MobiDB-lite"/>
    </source>
</evidence>
<sequence length="99" mass="11014">VSDDLVPVTVSFINGRYHITAFNSRVEKVLDCWLQSNKLGQASSCFIYWKDNVSGDTWGLNFTSPADARAFRECMQSGTIQLQTGSTGPKRAESSYSLR</sequence>
<dbReference type="InterPro" id="IPR000697">
    <property type="entry name" value="WH1/EVH1_dom"/>
</dbReference>
<dbReference type="AlphaFoldDB" id="A0A1Y3AT04"/>
<dbReference type="SUPFAM" id="SSF50729">
    <property type="entry name" value="PH domain-like"/>
    <property type="match status" value="1"/>
</dbReference>
<reference evidence="3 4" key="1">
    <citation type="submission" date="2017-03" db="EMBL/GenBank/DDBJ databases">
        <title>Genome Survey of Euroglyphus maynei.</title>
        <authorList>
            <person name="Arlian L.G."/>
            <person name="Morgan M.S."/>
            <person name="Rider S.D."/>
        </authorList>
    </citation>
    <scope>NUCLEOTIDE SEQUENCE [LARGE SCALE GENOMIC DNA]</scope>
    <source>
        <strain evidence="3">Arlian Lab</strain>
        <tissue evidence="3">Whole body</tissue>
    </source>
</reference>
<feature type="region of interest" description="Disordered" evidence="1">
    <location>
        <begin position="80"/>
        <end position="99"/>
    </location>
</feature>
<evidence type="ECO:0000313" key="3">
    <source>
        <dbReference type="EMBL" id="OTF70954.1"/>
    </source>
</evidence>
<accession>A0A1Y3AT04</accession>
<dbReference type="InterPro" id="IPR011993">
    <property type="entry name" value="PH-like_dom_sf"/>
</dbReference>